<dbReference type="Gene3D" id="3.40.50.2300">
    <property type="match status" value="1"/>
</dbReference>
<feature type="region of interest" description="Disordered" evidence="2">
    <location>
        <begin position="105"/>
        <end position="125"/>
    </location>
</feature>
<accession>A0A1W1XU00</accession>
<reference evidence="4 5" key="1">
    <citation type="submission" date="2017-04" db="EMBL/GenBank/DDBJ databases">
        <authorList>
            <person name="Afonso C.L."/>
            <person name="Miller P.J."/>
            <person name="Scott M.A."/>
            <person name="Spackman E."/>
            <person name="Goraichik I."/>
            <person name="Dimitrov K.M."/>
            <person name="Suarez D.L."/>
            <person name="Swayne D.E."/>
        </authorList>
    </citation>
    <scope>NUCLEOTIDE SEQUENCE [LARGE SCALE GENOMIC DNA]</scope>
    <source>
        <strain evidence="4 5">DSM 13146</strain>
    </source>
</reference>
<feature type="domain" description="Response regulatory" evidence="3">
    <location>
        <begin position="1"/>
        <end position="101"/>
    </location>
</feature>
<dbReference type="InterPro" id="IPR011006">
    <property type="entry name" value="CheY-like_superfamily"/>
</dbReference>
<feature type="compositionally biased region" description="Polar residues" evidence="2">
    <location>
        <begin position="106"/>
        <end position="115"/>
    </location>
</feature>
<dbReference type="Proteomes" id="UP000192783">
    <property type="component" value="Unassembled WGS sequence"/>
</dbReference>
<protein>
    <submittedName>
        <fullName evidence="4">Response regulator receiver domain-containing protein</fullName>
    </submittedName>
</protein>
<dbReference type="AlphaFoldDB" id="A0A1W1XU00"/>
<name>A0A1W1XU00_9BACT</name>
<evidence type="ECO:0000259" key="3">
    <source>
        <dbReference type="PROSITE" id="PS50110"/>
    </source>
</evidence>
<dbReference type="PROSITE" id="PS50110">
    <property type="entry name" value="RESPONSE_REGULATORY"/>
    <property type="match status" value="1"/>
</dbReference>
<sequence>MVEILTRCGYGTRNVDTEGDLFQGLSESKRGIVFLDSGIIHHYGPTLYGRIQRACSGCRMIVLCRRDSRPLIREAMEAGVYGCVVEPYAPWEIETMVRHILADFPQDSSPTVSSKLSDKNAERPS</sequence>
<feature type="compositionally biased region" description="Basic and acidic residues" evidence="2">
    <location>
        <begin position="116"/>
        <end position="125"/>
    </location>
</feature>
<evidence type="ECO:0000313" key="4">
    <source>
        <dbReference type="EMBL" id="SMC27011.1"/>
    </source>
</evidence>
<organism evidence="4 5">
    <name type="scientific">Desulfacinum hydrothermale DSM 13146</name>
    <dbReference type="NCBI Taxonomy" id="1121390"/>
    <lineage>
        <taxon>Bacteria</taxon>
        <taxon>Pseudomonadati</taxon>
        <taxon>Thermodesulfobacteriota</taxon>
        <taxon>Syntrophobacteria</taxon>
        <taxon>Syntrophobacterales</taxon>
        <taxon>Syntrophobacteraceae</taxon>
        <taxon>Desulfacinum</taxon>
    </lineage>
</organism>
<dbReference type="EMBL" id="FWXF01000019">
    <property type="protein sequence ID" value="SMC27011.1"/>
    <property type="molecule type" value="Genomic_DNA"/>
</dbReference>
<dbReference type="STRING" id="1121390.SAMN02746041_02843"/>
<keyword evidence="1" id="KW-0597">Phosphoprotein</keyword>
<evidence type="ECO:0000313" key="5">
    <source>
        <dbReference type="Proteomes" id="UP000192783"/>
    </source>
</evidence>
<evidence type="ECO:0000256" key="2">
    <source>
        <dbReference type="SAM" id="MobiDB-lite"/>
    </source>
</evidence>
<dbReference type="SUPFAM" id="SSF52172">
    <property type="entry name" value="CheY-like"/>
    <property type="match status" value="1"/>
</dbReference>
<keyword evidence="5" id="KW-1185">Reference proteome</keyword>
<evidence type="ECO:0000256" key="1">
    <source>
        <dbReference type="PROSITE-ProRule" id="PRU00169"/>
    </source>
</evidence>
<proteinExistence type="predicted"/>
<dbReference type="GO" id="GO:0000160">
    <property type="term" value="P:phosphorelay signal transduction system"/>
    <property type="evidence" value="ECO:0007669"/>
    <property type="project" value="InterPro"/>
</dbReference>
<feature type="modified residue" description="4-aspartylphosphate" evidence="1">
    <location>
        <position position="36"/>
    </location>
</feature>
<dbReference type="InterPro" id="IPR001789">
    <property type="entry name" value="Sig_transdc_resp-reg_receiver"/>
</dbReference>
<gene>
    <name evidence="4" type="ORF">SAMN02746041_02843</name>
</gene>